<evidence type="ECO:0000313" key="2">
    <source>
        <dbReference type="Proteomes" id="UP000192746"/>
    </source>
</evidence>
<dbReference type="STRING" id="1185767.IIF7_04161"/>
<proteinExistence type="predicted"/>
<sequence length="267" mass="30792">MKLKLFIILLCCFYNISAQEKLKGKFDYKVTYKLDFKLDSTSAEKISEYMILYLGDEISQFSSRAYVLANPIVTRGNGGNISRAAVTKFFTKTIKDRGASKMYNSVFVPMTDFFYVQELGLFDWEIHPETRVIKGCKAQKATKSFAGRDYIAWFTTEVPVSDGPYKFNGLPGLILEIADTGNDYVFSFIGLEKLAPALTYKINFKQYIESTQEDIAERLYEYRRDPMMHMQALRGNTNDKLNPEYHKKMVASFTKMLEKENNPIELQ</sequence>
<dbReference type="NCBIfam" id="TIGR01200">
    <property type="entry name" value="GLPGLI"/>
    <property type="match status" value="1"/>
</dbReference>
<dbReference type="InterPro" id="IPR005901">
    <property type="entry name" value="GLPGLI"/>
</dbReference>
<protein>
    <recommendedName>
        <fullName evidence="3">GLPGLI family protein</fullName>
    </recommendedName>
</protein>
<accession>A0A1Y1T7I6</accession>
<dbReference type="RefSeq" id="WP_084840417.1">
    <property type="nucleotide sequence ID" value="NZ_ARYN01000003.1"/>
</dbReference>
<gene>
    <name evidence="1" type="ORF">IIF7_04161</name>
</gene>
<name>A0A1Y1T7I6_9FLAO</name>
<organism evidence="1 2">
    <name type="scientific">Zunongwangia atlantica 22II14-10F7</name>
    <dbReference type="NCBI Taxonomy" id="1185767"/>
    <lineage>
        <taxon>Bacteria</taxon>
        <taxon>Pseudomonadati</taxon>
        <taxon>Bacteroidota</taxon>
        <taxon>Flavobacteriia</taxon>
        <taxon>Flavobacteriales</taxon>
        <taxon>Flavobacteriaceae</taxon>
        <taxon>Zunongwangia</taxon>
    </lineage>
</organism>
<evidence type="ECO:0000313" key="1">
    <source>
        <dbReference type="EMBL" id="ORL46682.1"/>
    </source>
</evidence>
<dbReference type="Pfam" id="PF09697">
    <property type="entry name" value="Porph_ging"/>
    <property type="match status" value="1"/>
</dbReference>
<dbReference type="EMBL" id="ARYN01000003">
    <property type="protein sequence ID" value="ORL46682.1"/>
    <property type="molecule type" value="Genomic_DNA"/>
</dbReference>
<dbReference type="AlphaFoldDB" id="A0A1Y1T7I6"/>
<dbReference type="Proteomes" id="UP000192746">
    <property type="component" value="Unassembled WGS sequence"/>
</dbReference>
<dbReference type="OrthoDB" id="1440774at2"/>
<keyword evidence="2" id="KW-1185">Reference proteome</keyword>
<comment type="caution">
    <text evidence="1">The sequence shown here is derived from an EMBL/GenBank/DDBJ whole genome shotgun (WGS) entry which is preliminary data.</text>
</comment>
<reference evidence="1 2" key="1">
    <citation type="submission" date="2013-04" db="EMBL/GenBank/DDBJ databases">
        <title>Zunongwangia sp. 22II14-10F7 Genome Sequencing.</title>
        <authorList>
            <person name="Lai Q."/>
            <person name="Shao Z."/>
        </authorList>
    </citation>
    <scope>NUCLEOTIDE SEQUENCE [LARGE SCALE GENOMIC DNA]</scope>
    <source>
        <strain evidence="1 2">22II14-10F7</strain>
    </source>
</reference>
<evidence type="ECO:0008006" key="3">
    <source>
        <dbReference type="Google" id="ProtNLM"/>
    </source>
</evidence>